<accession>A0ACC2WJA0</accession>
<evidence type="ECO:0000313" key="2">
    <source>
        <dbReference type="Proteomes" id="UP001243375"/>
    </source>
</evidence>
<comment type="caution">
    <text evidence="1">The sequence shown here is derived from an EMBL/GenBank/DDBJ whole genome shotgun (WGS) entry which is preliminary data.</text>
</comment>
<dbReference type="EMBL" id="JASBWU010000028">
    <property type="protein sequence ID" value="KAJ9111803.1"/>
    <property type="molecule type" value="Genomic_DNA"/>
</dbReference>
<dbReference type="Proteomes" id="UP001243375">
    <property type="component" value="Unassembled WGS sequence"/>
</dbReference>
<proteinExistence type="predicted"/>
<keyword evidence="2" id="KW-1185">Reference proteome</keyword>
<organism evidence="1 2">
    <name type="scientific">Naganishia vaughanmartiniae</name>
    <dbReference type="NCBI Taxonomy" id="1424756"/>
    <lineage>
        <taxon>Eukaryota</taxon>
        <taxon>Fungi</taxon>
        <taxon>Dikarya</taxon>
        <taxon>Basidiomycota</taxon>
        <taxon>Agaricomycotina</taxon>
        <taxon>Tremellomycetes</taxon>
        <taxon>Filobasidiales</taxon>
        <taxon>Filobasidiaceae</taxon>
        <taxon>Naganishia</taxon>
    </lineage>
</organism>
<reference evidence="1" key="1">
    <citation type="submission" date="2023-04" db="EMBL/GenBank/DDBJ databases">
        <title>Draft Genome sequencing of Naganishia species isolated from polar environments using Oxford Nanopore Technology.</title>
        <authorList>
            <person name="Leo P."/>
            <person name="Venkateswaran K."/>
        </authorList>
    </citation>
    <scope>NUCLEOTIDE SEQUENCE</scope>
    <source>
        <strain evidence="1">MNA-CCFEE 5425</strain>
    </source>
</reference>
<sequence length="320" mass="34585">MTIRRNQKPSVPHCLSASPSEDEADTGRSYVEETYLPPPAELVVGGCVGRVPEPASPIPNPFAIPGVEKGGLDEQNIKSALYLAAKDDAIIQKDGHIGPGKSHLSGFDRLVLTQFCHDNALARRVLALPPIATITIPEIPLAASPPIVPGGPGPSSEHTPPPINPGSKSASPAPPAPQVVLAEGDWEPATVPVSQVMCTSVLRKNPVFEDGLSQLGDWEDEVWAQNFDRAELRHDSQQFREFEKRSTHIQAHHMCKKWERRLAMASETVGPNKENTTSGPVASTTNAVKKRKGKESAEGRKAKQTHDDVGPSDWAKRARM</sequence>
<name>A0ACC2WJA0_9TREE</name>
<evidence type="ECO:0000313" key="1">
    <source>
        <dbReference type="EMBL" id="KAJ9111803.1"/>
    </source>
</evidence>
<gene>
    <name evidence="1" type="ORF">QFC22_006462</name>
</gene>
<protein>
    <submittedName>
        <fullName evidence="1">Uncharacterized protein</fullName>
    </submittedName>
</protein>